<keyword evidence="3 9" id="KW-0812">Transmembrane</keyword>
<reference evidence="10" key="1">
    <citation type="journal article" date="2015" name="Nature">
        <title>Complex archaea that bridge the gap between prokaryotes and eukaryotes.</title>
        <authorList>
            <person name="Spang A."/>
            <person name="Saw J.H."/>
            <person name="Jorgensen S.L."/>
            <person name="Zaremba-Niedzwiedzka K."/>
            <person name="Martijn J."/>
            <person name="Lind A.E."/>
            <person name="van Eijk R."/>
            <person name="Schleper C."/>
            <person name="Guy L."/>
            <person name="Ettema T.J."/>
        </authorList>
    </citation>
    <scope>NUCLEOTIDE SEQUENCE</scope>
</reference>
<dbReference type="GO" id="GO:0016020">
    <property type="term" value="C:membrane"/>
    <property type="evidence" value="ECO:0007669"/>
    <property type="project" value="InterPro"/>
</dbReference>
<feature type="transmembrane region" description="Helical" evidence="9">
    <location>
        <begin position="6"/>
        <end position="28"/>
    </location>
</feature>
<dbReference type="GO" id="GO:0004427">
    <property type="term" value="F:inorganic diphosphate phosphatase activity"/>
    <property type="evidence" value="ECO:0007669"/>
    <property type="project" value="InterPro"/>
</dbReference>
<keyword evidence="6 9" id="KW-1133">Transmembrane helix</keyword>
<feature type="transmembrane region" description="Helical" evidence="9">
    <location>
        <begin position="89"/>
        <end position="111"/>
    </location>
</feature>
<evidence type="ECO:0000256" key="9">
    <source>
        <dbReference type="SAM" id="Phobius"/>
    </source>
</evidence>
<accession>A0A0F9R944</accession>
<proteinExistence type="predicted"/>
<organism evidence="10">
    <name type="scientific">marine sediment metagenome</name>
    <dbReference type="NCBI Taxonomy" id="412755"/>
    <lineage>
        <taxon>unclassified sequences</taxon>
        <taxon>metagenomes</taxon>
        <taxon>ecological metagenomes</taxon>
    </lineage>
</organism>
<keyword evidence="7" id="KW-0406">Ion transport</keyword>
<dbReference type="InterPro" id="IPR004131">
    <property type="entry name" value="PPase-energised_H-pump"/>
</dbReference>
<gene>
    <name evidence="10" type="ORF">LCGC14_1001090</name>
</gene>
<feature type="transmembrane region" description="Helical" evidence="9">
    <location>
        <begin position="59"/>
        <end position="77"/>
    </location>
</feature>
<protein>
    <recommendedName>
        <fullName evidence="11">Sodium-translocating pyrophosphatase</fullName>
    </recommendedName>
</protein>
<sequence length="115" mass="12593">MAVPIILIVALIAGIISIIMALYFRYLVLKEDPGNEKMQEVAGYIEEGAKTYIKIQYKILGIFVLGLFLIILLVLPSQINPGTFNWEQAVAYLIGAVGSMLAGWLGMYVGVKANT</sequence>
<dbReference type="GO" id="GO:0009678">
    <property type="term" value="F:diphosphate hydrolysis-driven proton transmembrane transporter activity"/>
    <property type="evidence" value="ECO:0007669"/>
    <property type="project" value="InterPro"/>
</dbReference>
<dbReference type="EMBL" id="LAZR01003868">
    <property type="protein sequence ID" value="KKN13943.1"/>
    <property type="molecule type" value="Genomic_DNA"/>
</dbReference>
<name>A0A0F9R944_9ZZZZ</name>
<evidence type="ECO:0000256" key="6">
    <source>
        <dbReference type="ARBA" id="ARBA00022989"/>
    </source>
</evidence>
<evidence type="ECO:0008006" key="11">
    <source>
        <dbReference type="Google" id="ProtNLM"/>
    </source>
</evidence>
<evidence type="ECO:0000256" key="4">
    <source>
        <dbReference type="ARBA" id="ARBA00022842"/>
    </source>
</evidence>
<evidence type="ECO:0000313" key="10">
    <source>
        <dbReference type="EMBL" id="KKN13943.1"/>
    </source>
</evidence>
<dbReference type="Pfam" id="PF03030">
    <property type="entry name" value="H_PPase"/>
    <property type="match status" value="1"/>
</dbReference>
<evidence type="ECO:0000256" key="5">
    <source>
        <dbReference type="ARBA" id="ARBA00022967"/>
    </source>
</evidence>
<evidence type="ECO:0000256" key="7">
    <source>
        <dbReference type="ARBA" id="ARBA00023065"/>
    </source>
</evidence>
<evidence type="ECO:0000256" key="3">
    <source>
        <dbReference type="ARBA" id="ARBA00022692"/>
    </source>
</evidence>
<evidence type="ECO:0000256" key="1">
    <source>
        <dbReference type="ARBA" id="ARBA00004127"/>
    </source>
</evidence>
<keyword evidence="4" id="KW-0460">Magnesium</keyword>
<evidence type="ECO:0000256" key="2">
    <source>
        <dbReference type="ARBA" id="ARBA00022448"/>
    </source>
</evidence>
<comment type="caution">
    <text evidence="10">The sequence shown here is derived from an EMBL/GenBank/DDBJ whole genome shotgun (WGS) entry which is preliminary data.</text>
</comment>
<feature type="non-terminal residue" evidence="10">
    <location>
        <position position="115"/>
    </location>
</feature>
<dbReference type="AlphaFoldDB" id="A0A0F9R944"/>
<keyword evidence="8 9" id="KW-0472">Membrane</keyword>
<comment type="subcellular location">
    <subcellularLocation>
        <location evidence="1">Endomembrane system</location>
        <topology evidence="1">Multi-pass membrane protein</topology>
    </subcellularLocation>
</comment>
<evidence type="ECO:0000256" key="8">
    <source>
        <dbReference type="ARBA" id="ARBA00023136"/>
    </source>
</evidence>
<keyword evidence="5" id="KW-1278">Translocase</keyword>
<dbReference type="GO" id="GO:0012505">
    <property type="term" value="C:endomembrane system"/>
    <property type="evidence" value="ECO:0007669"/>
    <property type="project" value="UniProtKB-SubCell"/>
</dbReference>
<keyword evidence="2" id="KW-0813">Transport</keyword>